<keyword evidence="2" id="KW-0560">Oxidoreductase</keyword>
<proteinExistence type="predicted"/>
<protein>
    <submittedName>
        <fullName evidence="2">Antibiotic biosynthesis monooxygenase</fullName>
    </submittedName>
</protein>
<dbReference type="EMBL" id="VCDN01000019">
    <property type="protein sequence ID" value="MDX7986956.1"/>
    <property type="molecule type" value="Genomic_DNA"/>
</dbReference>
<dbReference type="Gene3D" id="3.30.70.100">
    <property type="match status" value="1"/>
</dbReference>
<reference evidence="3" key="1">
    <citation type="journal article" date="2024" name="Toxins">
        <title>Genome Sequence Analysis of Native Xenorhabdus Strains Isolated from Entomopathogenic Nematodes in Argentina.</title>
        <authorList>
            <person name="Palma L."/>
            <person name="Frizzo L."/>
            <person name="Kaiser S."/>
            <person name="Berry C."/>
            <person name="Caballero P."/>
            <person name="Bode H.B."/>
            <person name="Del Valle E.E."/>
        </authorList>
    </citation>
    <scope>NUCLEOTIDE SEQUENCE [LARGE SCALE GENOMIC DNA]</scope>
    <source>
        <strain evidence="3">12</strain>
    </source>
</reference>
<accession>A0ABU4S852</accession>
<evidence type="ECO:0000313" key="2">
    <source>
        <dbReference type="EMBL" id="MDX7986956.1"/>
    </source>
</evidence>
<dbReference type="SUPFAM" id="SSF54909">
    <property type="entry name" value="Dimeric alpha+beta barrel"/>
    <property type="match status" value="1"/>
</dbReference>
<dbReference type="GO" id="GO:0004497">
    <property type="term" value="F:monooxygenase activity"/>
    <property type="evidence" value="ECO:0007669"/>
    <property type="project" value="UniProtKB-KW"/>
</dbReference>
<comment type="caution">
    <text evidence="2">The sequence shown here is derived from an EMBL/GenBank/DDBJ whole genome shotgun (WGS) entry which is preliminary data.</text>
</comment>
<organism evidence="2 3">
    <name type="scientific">Xenorhabdus santafensis</name>
    <dbReference type="NCBI Taxonomy" id="2582833"/>
    <lineage>
        <taxon>Bacteria</taxon>
        <taxon>Pseudomonadati</taxon>
        <taxon>Pseudomonadota</taxon>
        <taxon>Gammaproteobacteria</taxon>
        <taxon>Enterobacterales</taxon>
        <taxon>Morganellaceae</taxon>
        <taxon>Xenorhabdus</taxon>
    </lineage>
</organism>
<name>A0ABU4S852_9GAMM</name>
<dbReference type="InterPro" id="IPR011008">
    <property type="entry name" value="Dimeric_a/b-barrel"/>
</dbReference>
<dbReference type="InterPro" id="IPR007138">
    <property type="entry name" value="ABM_dom"/>
</dbReference>
<dbReference type="RefSeq" id="WP_319929387.1">
    <property type="nucleotide sequence ID" value="NZ_VCDN01000019.1"/>
</dbReference>
<evidence type="ECO:0000313" key="3">
    <source>
        <dbReference type="Proteomes" id="UP001271890"/>
    </source>
</evidence>
<keyword evidence="2" id="KW-0503">Monooxygenase</keyword>
<gene>
    <name evidence="2" type="ORF">FE392_06370</name>
</gene>
<dbReference type="Pfam" id="PF03992">
    <property type="entry name" value="ABM"/>
    <property type="match status" value="1"/>
</dbReference>
<evidence type="ECO:0000259" key="1">
    <source>
        <dbReference type="Pfam" id="PF03992"/>
    </source>
</evidence>
<feature type="domain" description="ABM" evidence="1">
    <location>
        <begin position="2"/>
        <end position="68"/>
    </location>
</feature>
<keyword evidence="3" id="KW-1185">Reference proteome</keyword>
<dbReference type="Proteomes" id="UP001271890">
    <property type="component" value="Unassembled WGS sequence"/>
</dbReference>
<sequence>MIKLTGRLICKSAEESELVRQYLSEHKKLTAEETGCLSFEVTATEDPLIWIVEELFTDKDAFDTHQKRTRASIWGKKTSTIVREYEISEIV</sequence>